<dbReference type="AlphaFoldDB" id="A0A9Q0S3S4"/>
<evidence type="ECO:0000313" key="2">
    <source>
        <dbReference type="EMBL" id="KAJ6642913.1"/>
    </source>
</evidence>
<name>A0A9Q0S3S4_9DIPT</name>
<organism evidence="2 3">
    <name type="scientific">Pseudolycoriella hygida</name>
    <dbReference type="NCBI Taxonomy" id="35572"/>
    <lineage>
        <taxon>Eukaryota</taxon>
        <taxon>Metazoa</taxon>
        <taxon>Ecdysozoa</taxon>
        <taxon>Arthropoda</taxon>
        <taxon>Hexapoda</taxon>
        <taxon>Insecta</taxon>
        <taxon>Pterygota</taxon>
        <taxon>Neoptera</taxon>
        <taxon>Endopterygota</taxon>
        <taxon>Diptera</taxon>
        <taxon>Nematocera</taxon>
        <taxon>Sciaroidea</taxon>
        <taxon>Sciaridae</taxon>
        <taxon>Pseudolycoriella</taxon>
    </lineage>
</organism>
<dbReference type="Proteomes" id="UP001151699">
    <property type="component" value="Chromosome B"/>
</dbReference>
<evidence type="ECO:0000313" key="3">
    <source>
        <dbReference type="Proteomes" id="UP001151699"/>
    </source>
</evidence>
<keyword evidence="3" id="KW-1185">Reference proteome</keyword>
<accession>A0A9Q0S3S4</accession>
<comment type="caution">
    <text evidence="2">The sequence shown here is derived from an EMBL/GenBank/DDBJ whole genome shotgun (WGS) entry which is preliminary data.</text>
</comment>
<dbReference type="OrthoDB" id="10254663at2759"/>
<keyword evidence="1" id="KW-0175">Coiled coil</keyword>
<dbReference type="EMBL" id="WJQU01000002">
    <property type="protein sequence ID" value="KAJ6642913.1"/>
    <property type="molecule type" value="Genomic_DNA"/>
</dbReference>
<evidence type="ECO:0000256" key="1">
    <source>
        <dbReference type="SAM" id="Coils"/>
    </source>
</evidence>
<reference evidence="2" key="1">
    <citation type="submission" date="2022-07" db="EMBL/GenBank/DDBJ databases">
        <authorList>
            <person name="Trinca V."/>
            <person name="Uliana J.V.C."/>
            <person name="Torres T.T."/>
            <person name="Ward R.J."/>
            <person name="Monesi N."/>
        </authorList>
    </citation>
    <scope>NUCLEOTIDE SEQUENCE</scope>
    <source>
        <strain evidence="2">HSMRA1968</strain>
        <tissue evidence="2">Whole embryos</tissue>
    </source>
</reference>
<feature type="coiled-coil region" evidence="1">
    <location>
        <begin position="100"/>
        <end position="178"/>
    </location>
</feature>
<protein>
    <submittedName>
        <fullName evidence="2">Uncharacterized protein</fullName>
    </submittedName>
</protein>
<sequence length="195" mass="23129">MIQRTAQETEFVRKQVEHFKGLNVNLTSENSRLCHDISELTCACNELKKKQELSDVEVIRLKDSIKDYIFKIKEVEDTLTLKNTECDRILDHFNTFENGTKDLERANHRLELENEQANALVLLERYQLIVKIEWKRRDKETQLQQANSEAIKELCSKLDIEKEKLKEELKECANIRRKPKRDGAYFRGRQFDLSE</sequence>
<proteinExistence type="predicted"/>
<gene>
    <name evidence="2" type="ORF">Bhyg_07869</name>
</gene>